<feature type="region of interest" description="Disordered" evidence="1">
    <location>
        <begin position="227"/>
        <end position="282"/>
    </location>
</feature>
<gene>
    <name evidence="3" type="ORF">PISL3812_05591</name>
</gene>
<reference evidence="3 4" key="1">
    <citation type="submission" date="2015-04" db="EMBL/GenBank/DDBJ databases">
        <authorList>
            <person name="Syromyatnikov M.Y."/>
            <person name="Popov V.N."/>
        </authorList>
    </citation>
    <scope>NUCLEOTIDE SEQUENCE [LARGE SCALE GENOMIC DNA]</scope>
    <source>
        <strain evidence="3">WF-38-12</strain>
    </source>
</reference>
<feature type="compositionally biased region" description="Pro residues" evidence="1">
    <location>
        <begin position="264"/>
        <end position="276"/>
    </location>
</feature>
<name>A0A0U1M0L9_TALIS</name>
<feature type="region of interest" description="Disordered" evidence="1">
    <location>
        <begin position="360"/>
        <end position="417"/>
    </location>
</feature>
<feature type="compositionally biased region" description="Acidic residues" evidence="1">
    <location>
        <begin position="360"/>
        <end position="375"/>
    </location>
</feature>
<feature type="region of interest" description="Disordered" evidence="1">
    <location>
        <begin position="634"/>
        <end position="692"/>
    </location>
</feature>
<dbReference type="EMBL" id="CVMT01000005">
    <property type="protein sequence ID" value="CRG88560.1"/>
    <property type="molecule type" value="Genomic_DNA"/>
</dbReference>
<feature type="compositionally biased region" description="Polar residues" evidence="1">
    <location>
        <begin position="1"/>
        <end position="13"/>
    </location>
</feature>
<dbReference type="Proteomes" id="UP000054383">
    <property type="component" value="Unassembled WGS sequence"/>
</dbReference>
<keyword evidence="4" id="KW-1185">Reference proteome</keyword>
<dbReference type="STRING" id="28573.A0A0U1M0L9"/>
<dbReference type="AlphaFoldDB" id="A0A0U1M0L9"/>
<feature type="compositionally biased region" description="Polar residues" evidence="1">
    <location>
        <begin position="644"/>
        <end position="662"/>
    </location>
</feature>
<organism evidence="3 4">
    <name type="scientific">Talaromyces islandicus</name>
    <name type="common">Penicillium islandicum</name>
    <dbReference type="NCBI Taxonomy" id="28573"/>
    <lineage>
        <taxon>Eukaryota</taxon>
        <taxon>Fungi</taxon>
        <taxon>Dikarya</taxon>
        <taxon>Ascomycota</taxon>
        <taxon>Pezizomycotina</taxon>
        <taxon>Eurotiomycetes</taxon>
        <taxon>Eurotiomycetidae</taxon>
        <taxon>Eurotiales</taxon>
        <taxon>Trichocomaceae</taxon>
        <taxon>Talaromyces</taxon>
        <taxon>Talaromyces sect. Islandici</taxon>
    </lineage>
</organism>
<dbReference type="OMA" id="SHTDRHQ"/>
<evidence type="ECO:0000259" key="2">
    <source>
        <dbReference type="PROSITE" id="PS50108"/>
    </source>
</evidence>
<protein>
    <recommendedName>
        <fullName evidence="2">CRIB domain-containing protein</fullName>
    </recommendedName>
</protein>
<feature type="domain" description="CRIB" evidence="2">
    <location>
        <begin position="158"/>
        <end position="171"/>
    </location>
</feature>
<evidence type="ECO:0000256" key="1">
    <source>
        <dbReference type="SAM" id="MobiDB-lite"/>
    </source>
</evidence>
<feature type="compositionally biased region" description="Low complexity" evidence="1">
    <location>
        <begin position="58"/>
        <end position="76"/>
    </location>
</feature>
<sequence length="792" mass="86884">MAAQPQEPSSSWQDELEFRQRPPTSSTSDYSEHSFHVRSKSSANVLNSPKRLSMFGARTRSNTTTSTTRSPASSTSGETPMPPPHDEKPAPSDSVARSLLLRGSRILRRQGSKLNVAPTLDEEDEGAKAASKFEVANIFQRPQRMKRTDSHEQLKRIISEPYNFHHVTHTSSNQFHALDNTSSYELVDEFSAIQASQTPEPGLRGIRAQDLHSAHASSENLHDMAMEEERNKAASPSTMSPPTSPKSPGRIENFSRPVSRLNKPLPPAPSMVPPPRSSSRQAYVDIPEPTSQAMDEYLGLNSQLSMPDYPYVRSKEVELPRMNGAEVFYSDAAYQAPAHQNDDDAQLATAVINSYLSDLEDVPEEDQEEEEAQEEQETKDNSHVEPSPPQPLPKDDVDKKAPALTLSQPAPISRESVVVVQDPQLSFSEDLMSPTLPQFRPIAHSSPLSQASDAKTINHDAGFEEFSTSWDEDIDFCYEHAAEADCDFDWNRSSLDMSRSPVKDVASGINKRLTAVNSLPLSSIPNTPELDPGSAQSILTRSHEAITPLSEGAAPVEFFPAKAHDKEYLKLQTNDIGEEPGYEEFLAVQDDSDGQVHYYPERRSYSVDAPVSPRSSYSPISKCNSQESVMLSRAASIVRKHRSSTSTTSVPDLVPSANSSHENTARESIGSTKSTEHGTSAPGPEPPRPAFSYHRQVKSLAPEINLFSNIAAARGNGSIDVIVDMPYPLASPVAPAHDRTKSASAAEHHKNMKMHQRPEGPPAASRPLSLAQKRKSRAGYSLFPTGMAASQR</sequence>
<feature type="region of interest" description="Disordered" evidence="1">
    <location>
        <begin position="1"/>
        <end position="94"/>
    </location>
</feature>
<evidence type="ECO:0000313" key="4">
    <source>
        <dbReference type="Proteomes" id="UP000054383"/>
    </source>
</evidence>
<feature type="region of interest" description="Disordered" evidence="1">
    <location>
        <begin position="733"/>
        <end position="792"/>
    </location>
</feature>
<evidence type="ECO:0000313" key="3">
    <source>
        <dbReference type="EMBL" id="CRG88560.1"/>
    </source>
</evidence>
<dbReference type="PROSITE" id="PS50108">
    <property type="entry name" value="CRIB"/>
    <property type="match status" value="1"/>
</dbReference>
<dbReference type="OrthoDB" id="24581at2759"/>
<dbReference type="InterPro" id="IPR000095">
    <property type="entry name" value="CRIB_dom"/>
</dbReference>
<feature type="compositionally biased region" description="Basic and acidic residues" evidence="1">
    <location>
        <begin position="736"/>
        <end position="749"/>
    </location>
</feature>
<proteinExistence type="predicted"/>
<accession>A0A0U1M0L9</accession>